<evidence type="ECO:0000313" key="3">
    <source>
        <dbReference type="RefSeq" id="XP_056689966.1"/>
    </source>
</evidence>
<proteinExistence type="predicted"/>
<accession>A0ABM3R2X1</accession>
<protein>
    <recommendedName>
        <fullName evidence="1">Reverse transcriptase zinc-binding domain-containing protein</fullName>
    </recommendedName>
</protein>
<dbReference type="Pfam" id="PF13966">
    <property type="entry name" value="zf-RVT"/>
    <property type="match status" value="1"/>
</dbReference>
<reference evidence="3" key="2">
    <citation type="submission" date="2025-08" db="UniProtKB">
        <authorList>
            <consortium name="RefSeq"/>
        </authorList>
    </citation>
    <scope>IDENTIFICATION</scope>
    <source>
        <tissue evidence="3">Leaf</tissue>
    </source>
</reference>
<dbReference type="PANTHER" id="PTHR33116:SF84">
    <property type="entry name" value="RNA-DIRECTED DNA POLYMERASE"/>
    <property type="match status" value="1"/>
</dbReference>
<dbReference type="GeneID" id="130464625"/>
<dbReference type="PANTHER" id="PTHR33116">
    <property type="entry name" value="REVERSE TRANSCRIPTASE ZINC-BINDING DOMAIN-CONTAINING PROTEIN-RELATED-RELATED"/>
    <property type="match status" value="1"/>
</dbReference>
<evidence type="ECO:0000313" key="2">
    <source>
        <dbReference type="Proteomes" id="UP000813463"/>
    </source>
</evidence>
<dbReference type="RefSeq" id="XP_056689966.1">
    <property type="nucleotide sequence ID" value="XM_056833988.1"/>
</dbReference>
<keyword evidence="2" id="KW-1185">Reference proteome</keyword>
<gene>
    <name evidence="3" type="primary">LOC130464625</name>
</gene>
<evidence type="ECO:0000259" key="1">
    <source>
        <dbReference type="Pfam" id="PF13966"/>
    </source>
</evidence>
<dbReference type="Proteomes" id="UP000813463">
    <property type="component" value="Chromosome 1"/>
</dbReference>
<name>A0ABM3R2X1_SPIOL</name>
<feature type="domain" description="Reverse transcriptase zinc-binding" evidence="1">
    <location>
        <begin position="4"/>
        <end position="85"/>
    </location>
</feature>
<dbReference type="InterPro" id="IPR026960">
    <property type="entry name" value="RVT-Znf"/>
</dbReference>
<reference evidence="2" key="1">
    <citation type="journal article" date="2021" name="Nat. Commun.">
        <title>Genomic analyses provide insights into spinach domestication and the genetic basis of agronomic traits.</title>
        <authorList>
            <person name="Cai X."/>
            <person name="Sun X."/>
            <person name="Xu C."/>
            <person name="Sun H."/>
            <person name="Wang X."/>
            <person name="Ge C."/>
            <person name="Zhang Z."/>
            <person name="Wang Q."/>
            <person name="Fei Z."/>
            <person name="Jiao C."/>
            <person name="Wang Q."/>
        </authorList>
    </citation>
    <scope>NUCLEOTIDE SEQUENCE [LARGE SCALE GENOMIC DNA]</scope>
    <source>
        <strain evidence="2">cv. Varoflay</strain>
    </source>
</reference>
<sequence length="193" mass="22187">MPHYSVKQVYEKLTDDKPKVHWDRLVWNRLNTPKHRFIAWLAIQDRLQTTAKLAKVGISASASCLICGQGDEIDDHLFFRCTYSNMCLMEMKKWMGLQCGKKLQHIFRDISHSRKSNIKKHVVFADVVALVYLIWRYMNTSYWEKTVPTVNSTISSMKQVVKSRIQAVLPKSVSRSDSLGFIGCFVGVCMPVG</sequence>
<organism evidence="2 3">
    <name type="scientific">Spinacia oleracea</name>
    <name type="common">Spinach</name>
    <dbReference type="NCBI Taxonomy" id="3562"/>
    <lineage>
        <taxon>Eukaryota</taxon>
        <taxon>Viridiplantae</taxon>
        <taxon>Streptophyta</taxon>
        <taxon>Embryophyta</taxon>
        <taxon>Tracheophyta</taxon>
        <taxon>Spermatophyta</taxon>
        <taxon>Magnoliopsida</taxon>
        <taxon>eudicotyledons</taxon>
        <taxon>Gunneridae</taxon>
        <taxon>Pentapetalae</taxon>
        <taxon>Caryophyllales</taxon>
        <taxon>Chenopodiaceae</taxon>
        <taxon>Chenopodioideae</taxon>
        <taxon>Anserineae</taxon>
        <taxon>Spinacia</taxon>
    </lineage>
</organism>